<reference evidence="4 5" key="1">
    <citation type="journal article" date="2015" name="Sci. Rep.">
        <title>Genome of the facultative scuticociliatosis pathogen Pseudocohnilembus persalinus provides insight into its virulence through horizontal gene transfer.</title>
        <authorList>
            <person name="Xiong J."/>
            <person name="Wang G."/>
            <person name="Cheng J."/>
            <person name="Tian M."/>
            <person name="Pan X."/>
            <person name="Warren A."/>
            <person name="Jiang C."/>
            <person name="Yuan D."/>
            <person name="Miao W."/>
        </authorList>
    </citation>
    <scope>NUCLEOTIDE SEQUENCE [LARGE SCALE GENOMIC DNA]</scope>
    <source>
        <strain evidence="4">36N120E</strain>
    </source>
</reference>
<feature type="domain" description="Response regulatory" evidence="3">
    <location>
        <begin position="433"/>
        <end position="558"/>
    </location>
</feature>
<feature type="modified residue" description="4-aspartylphosphate" evidence="1">
    <location>
        <position position="488"/>
    </location>
</feature>
<evidence type="ECO:0000259" key="3">
    <source>
        <dbReference type="PROSITE" id="PS50110"/>
    </source>
</evidence>
<dbReference type="InterPro" id="IPR011006">
    <property type="entry name" value="CheY-like_superfamily"/>
</dbReference>
<dbReference type="CDD" id="cd17546">
    <property type="entry name" value="REC_hyHK_CKI1_RcsC-like"/>
    <property type="match status" value="1"/>
</dbReference>
<dbReference type="OrthoDB" id="312675at2759"/>
<dbReference type="PROSITE" id="PS50110">
    <property type="entry name" value="RESPONSE_REGULATORY"/>
    <property type="match status" value="2"/>
</dbReference>
<dbReference type="PANTHER" id="PTHR43228">
    <property type="entry name" value="TWO-COMPONENT RESPONSE REGULATOR"/>
    <property type="match status" value="1"/>
</dbReference>
<accession>A0A0V0QJ31</accession>
<dbReference type="Proteomes" id="UP000054937">
    <property type="component" value="Unassembled WGS sequence"/>
</dbReference>
<feature type="region of interest" description="Disordered" evidence="2">
    <location>
        <begin position="323"/>
        <end position="351"/>
    </location>
</feature>
<feature type="modified residue" description="4-aspartylphosphate" evidence="1">
    <location>
        <position position="676"/>
    </location>
</feature>
<feature type="region of interest" description="Disordered" evidence="2">
    <location>
        <begin position="225"/>
        <end position="261"/>
    </location>
</feature>
<feature type="compositionally biased region" description="Basic and acidic residues" evidence="2">
    <location>
        <begin position="236"/>
        <end position="245"/>
    </location>
</feature>
<comment type="caution">
    <text evidence="4">The sequence shown here is derived from an EMBL/GenBank/DDBJ whole genome shotgun (WGS) entry which is preliminary data.</text>
</comment>
<protein>
    <submittedName>
        <fullName evidence="4">CheY-like superfamily</fullName>
    </submittedName>
</protein>
<feature type="domain" description="Response regulatory" evidence="3">
    <location>
        <begin position="621"/>
        <end position="746"/>
    </location>
</feature>
<evidence type="ECO:0000313" key="5">
    <source>
        <dbReference type="Proteomes" id="UP000054937"/>
    </source>
</evidence>
<gene>
    <name evidence="4" type="ORF">PPERSA_06301</name>
</gene>
<evidence type="ECO:0000256" key="2">
    <source>
        <dbReference type="SAM" id="MobiDB-lite"/>
    </source>
</evidence>
<dbReference type="Pfam" id="PF00072">
    <property type="entry name" value="Response_reg"/>
    <property type="match status" value="1"/>
</dbReference>
<dbReference type="AlphaFoldDB" id="A0A0V0QJ31"/>
<dbReference type="GO" id="GO:0000160">
    <property type="term" value="P:phosphorelay signal transduction system"/>
    <property type="evidence" value="ECO:0007669"/>
    <property type="project" value="InterPro"/>
</dbReference>
<sequence length="901" mass="104950">MFVVQKNQEIVMQNLASKELSQYLMADKNERVSNVKQLFQGQEDKSDTLIASFVENIMTNQTVLSANLVLKNQRSNKSITLIGSPSLWKNTKVVILSFLSNQEKIVEKKVEVEKVVEKPVEVIKLPTQSQINDKVQEKIECKRQKLYQSSIIGNTQNQKNQHEYDNLVNEVEGQQNENFIIQEIEQKEYSQSSNPLLLETNKAKDDSKSKKSNFLKMMRNAESQQFNYTVSPSGSDCEKDKKEEYFDSQNQAKRDSQNYKFSRKPIEDHNFIHQQIKKKMSQILSEETNDLFQKNDGQINNKQQNNITDKKQKDNVQNIINNNQNFDQEQNGRSNKTKLSPEQLEEQEGQEKYDILQRKIQIQSQQKYLEQQNKLQSQQSQQNQQQNLIEIPQRKPQEQQNQYEQNGQIQEQQSIKHMENQQNKIGKYCQPQRLLCVDDSSMLMMQLSYMKFGNREIKRDFAQNGLKGYQKYLEYAEKNELYHIIFMDNEMPIMGGLEATKKIRQFENDKNLKAVNIIGIVTDLDRIDKNEYLKAGMNDVIEKPLNPNIIEFYLQQVDQQISEQQEFNGKIQVQEQVQDSNQDKNQNQIPLQNSSNQQVNAKINLNNENNAQSFKGEFDGSIMAVADGGMIIMQFPYFPLKNKVQKEFSKSGDDALLKIQNKFEKENKLYYALFIDQNLKGKNGDETIRIIRNYERSNNLRPTVIVLMVSDIDKVNQEELKQLGANHIIEKPLKALMIDEAIQEAMNPNIQVQQQTQNKNEFAQSQINGQELKGVVKEPYYIMAISDSGMMAMQFSYFKLNIEVKRVFERNTNKIIQLIDDLFKKQGEIFSSIFIEENLKSCKGIEIVQKIRQYEKQNQLKQSDLDKSNKNQLIQDGASFVIEKPLTALMIEESVQAQQKQ</sequence>
<dbReference type="SMART" id="SM00448">
    <property type="entry name" value="REC"/>
    <property type="match status" value="2"/>
</dbReference>
<evidence type="ECO:0000313" key="4">
    <source>
        <dbReference type="EMBL" id="KRX02106.1"/>
    </source>
</evidence>
<keyword evidence="1" id="KW-0597">Phosphoprotein</keyword>
<dbReference type="SUPFAM" id="SSF52172">
    <property type="entry name" value="CheY-like"/>
    <property type="match status" value="2"/>
</dbReference>
<keyword evidence="5" id="KW-1185">Reference proteome</keyword>
<evidence type="ECO:0000256" key="1">
    <source>
        <dbReference type="PROSITE-ProRule" id="PRU00169"/>
    </source>
</evidence>
<dbReference type="Gene3D" id="3.40.50.2300">
    <property type="match status" value="2"/>
</dbReference>
<feature type="compositionally biased region" description="Polar residues" evidence="2">
    <location>
        <begin position="225"/>
        <end position="234"/>
    </location>
</feature>
<proteinExistence type="predicted"/>
<dbReference type="InterPro" id="IPR001789">
    <property type="entry name" value="Sig_transdc_resp-reg_receiver"/>
</dbReference>
<organism evidence="4 5">
    <name type="scientific">Pseudocohnilembus persalinus</name>
    <name type="common">Ciliate</name>
    <dbReference type="NCBI Taxonomy" id="266149"/>
    <lineage>
        <taxon>Eukaryota</taxon>
        <taxon>Sar</taxon>
        <taxon>Alveolata</taxon>
        <taxon>Ciliophora</taxon>
        <taxon>Intramacronucleata</taxon>
        <taxon>Oligohymenophorea</taxon>
        <taxon>Scuticociliatia</taxon>
        <taxon>Philasterida</taxon>
        <taxon>Pseudocohnilembidae</taxon>
        <taxon>Pseudocohnilembus</taxon>
    </lineage>
</organism>
<name>A0A0V0QJ31_PSEPJ</name>
<dbReference type="InParanoid" id="A0A0V0QJ31"/>
<dbReference type="PANTHER" id="PTHR43228:SF1">
    <property type="entry name" value="TWO-COMPONENT RESPONSE REGULATOR ARR22"/>
    <property type="match status" value="1"/>
</dbReference>
<dbReference type="InterPro" id="IPR052048">
    <property type="entry name" value="ST_Response_Regulator"/>
</dbReference>
<dbReference type="EMBL" id="LDAU01000157">
    <property type="protein sequence ID" value="KRX02106.1"/>
    <property type="molecule type" value="Genomic_DNA"/>
</dbReference>